<sequence length="193" mass="20622">MRTGCHRRGHRRPHRCTSDPEVVNHGRVGRAGITVTARPTFCVLFSPPLSLFFAQGAGHQGTARRIVVGQYLGFAAILAVAVAGAFGVTFLPEAAIPYLGLLPLALGMKAAWRTGRHGDDGAWWRVVDLPAEAEQEGDAEQAGAVDGQVGFEGRERLIHRLFAVGAVPGRRAGSEARSRPREATNRAVPSASR</sequence>
<evidence type="ECO:0000313" key="4">
    <source>
        <dbReference type="Proteomes" id="UP001212326"/>
    </source>
</evidence>
<reference evidence="3 4" key="1">
    <citation type="submission" date="2022-12" db="EMBL/GenBank/DDBJ databases">
        <authorList>
            <person name="Mo P."/>
        </authorList>
    </citation>
    <scope>NUCLEOTIDE SEQUENCE [LARGE SCALE GENOMIC DNA]</scope>
    <source>
        <strain evidence="3 4">HUAS 2-6</strain>
    </source>
</reference>
<accession>A0ABY7P0G1</accession>
<keyword evidence="4" id="KW-1185">Reference proteome</keyword>
<proteinExistence type="predicted"/>
<feature type="region of interest" description="Disordered" evidence="1">
    <location>
        <begin position="170"/>
        <end position="193"/>
    </location>
</feature>
<protein>
    <submittedName>
        <fullName evidence="3">Cadmium resistance transporter</fullName>
    </submittedName>
</protein>
<keyword evidence="2" id="KW-0472">Membrane</keyword>
<organism evidence="3 4">
    <name type="scientific">Streptomyces camelliae</name>
    <dbReference type="NCBI Taxonomy" id="3004093"/>
    <lineage>
        <taxon>Bacteria</taxon>
        <taxon>Bacillati</taxon>
        <taxon>Actinomycetota</taxon>
        <taxon>Actinomycetes</taxon>
        <taxon>Kitasatosporales</taxon>
        <taxon>Streptomycetaceae</taxon>
        <taxon>Streptomyces</taxon>
    </lineage>
</organism>
<feature type="compositionally biased region" description="Basic residues" evidence="1">
    <location>
        <begin position="1"/>
        <end position="15"/>
    </location>
</feature>
<evidence type="ECO:0000256" key="2">
    <source>
        <dbReference type="SAM" id="Phobius"/>
    </source>
</evidence>
<dbReference type="Proteomes" id="UP001212326">
    <property type="component" value="Chromosome"/>
</dbReference>
<dbReference type="Pfam" id="PF03596">
    <property type="entry name" value="Cad"/>
    <property type="match status" value="1"/>
</dbReference>
<keyword evidence="2" id="KW-0812">Transmembrane</keyword>
<dbReference type="InterPro" id="IPR004676">
    <property type="entry name" value="Cd-R_transporter"/>
</dbReference>
<name>A0ABY7P0G1_9ACTN</name>
<feature type="region of interest" description="Disordered" evidence="1">
    <location>
        <begin position="1"/>
        <end position="21"/>
    </location>
</feature>
<keyword evidence="2" id="KW-1133">Transmembrane helix</keyword>
<dbReference type="EMBL" id="CP115300">
    <property type="protein sequence ID" value="WBO63252.1"/>
    <property type="molecule type" value="Genomic_DNA"/>
</dbReference>
<evidence type="ECO:0000256" key="1">
    <source>
        <dbReference type="SAM" id="MobiDB-lite"/>
    </source>
</evidence>
<gene>
    <name evidence="3" type="ORF">O1G22_10630</name>
</gene>
<feature type="compositionally biased region" description="Basic and acidic residues" evidence="1">
    <location>
        <begin position="172"/>
        <end position="184"/>
    </location>
</feature>
<evidence type="ECO:0000313" key="3">
    <source>
        <dbReference type="EMBL" id="WBO63252.1"/>
    </source>
</evidence>
<feature type="transmembrane region" description="Helical" evidence="2">
    <location>
        <begin position="71"/>
        <end position="89"/>
    </location>
</feature>